<evidence type="ECO:0000259" key="3">
    <source>
        <dbReference type="Pfam" id="PF18755"/>
    </source>
</evidence>
<reference evidence="4 5" key="1">
    <citation type="journal article" date="2017" name="Gigascience">
        <title>Draft genome of the honey bee ectoparasitic mite, Tropilaelaps mercedesae, is shaped by the parasitic life history.</title>
        <authorList>
            <person name="Dong X."/>
            <person name="Armstrong S.D."/>
            <person name="Xia D."/>
            <person name="Makepeace B.L."/>
            <person name="Darby A.C."/>
            <person name="Kadowaki T."/>
        </authorList>
    </citation>
    <scope>NUCLEOTIDE SEQUENCE [LARGE SCALE GENOMIC DNA]</scope>
    <source>
        <strain evidence="4">Wuxi-XJTLU</strain>
    </source>
</reference>
<evidence type="ECO:0000313" key="5">
    <source>
        <dbReference type="Proteomes" id="UP000192247"/>
    </source>
</evidence>
<protein>
    <submittedName>
        <fullName evidence="4">MPN domain-containing protein-like</fullName>
    </submittedName>
</protein>
<proteinExistence type="predicted"/>
<name>A0A1V9XLM3_9ACAR</name>
<dbReference type="InterPro" id="IPR040843">
    <property type="entry name" value="RAMA"/>
</dbReference>
<evidence type="ECO:0000256" key="1">
    <source>
        <dbReference type="SAM" id="MobiDB-lite"/>
    </source>
</evidence>
<keyword evidence="5" id="KW-1185">Reference proteome</keyword>
<organism evidence="4 5">
    <name type="scientific">Tropilaelaps mercedesae</name>
    <dbReference type="NCBI Taxonomy" id="418985"/>
    <lineage>
        <taxon>Eukaryota</taxon>
        <taxon>Metazoa</taxon>
        <taxon>Ecdysozoa</taxon>
        <taxon>Arthropoda</taxon>
        <taxon>Chelicerata</taxon>
        <taxon>Arachnida</taxon>
        <taxon>Acari</taxon>
        <taxon>Parasitiformes</taxon>
        <taxon>Mesostigmata</taxon>
        <taxon>Gamasina</taxon>
        <taxon>Dermanyssoidea</taxon>
        <taxon>Laelapidae</taxon>
        <taxon>Tropilaelaps</taxon>
    </lineage>
</organism>
<gene>
    <name evidence="4" type="ORF">BIW11_09076</name>
</gene>
<dbReference type="InParanoid" id="A0A1V9XLM3"/>
<feature type="domain" description="RAMA" evidence="3">
    <location>
        <begin position="2"/>
        <end position="68"/>
    </location>
</feature>
<sequence length="536" mass="57035">MRFTGDLLPDGSIRWGESGEVFPSPSAWAIHCKRITQPDKKTSCGWSQVKYKGRKLELYKQEWLHRHQTARRSSAVAAAVAAAAASAPVSSVPVTGAPLLNALTAISSAPGVVATAAAVMATAAAAAATSSAVSVASMFNANNSSVTSGVGSAVPAVSLIELTATSSSGTSSIATTTAAITSATAATVAPCATSGSETHLAAQNVGASDPQLATADGTKPAEEENKVLHVLIFRTVYFLTLAFDAMIRVGKTVIRKPRWFIEAKRRALGLPGDGQDDNKENGSSQDGGQDGSCNGSALDKLTEVCGYLGGTWDVATHAMQITQAFPVKVPLDSADHAKVMEEIQLSMCSRNLYPVGWYHSHPRLSPHPTKRDVLKQLDYQLDMRGDNEAQYMPVIGLICSPQGAMDSLTEAELMLYWVMPPPENRPHEVGKAMKMVYAHNQDSFLTQDLLMEMRLLAEHYRNGNRLADFTSPTASSPSHTVWDQLKASLSTKLPRDLQTTSNANGQGAGGGSQDTAAQAVQHFWEFVRGLIIPNSL</sequence>
<dbReference type="Gene3D" id="3.40.140.10">
    <property type="entry name" value="Cytidine Deaminase, domain 2"/>
    <property type="match status" value="1"/>
</dbReference>
<dbReference type="Pfam" id="PF01398">
    <property type="entry name" value="JAB"/>
    <property type="match status" value="1"/>
</dbReference>
<evidence type="ECO:0000259" key="2">
    <source>
        <dbReference type="Pfam" id="PF01398"/>
    </source>
</evidence>
<accession>A0A1V9XLM3</accession>
<feature type="region of interest" description="Disordered" evidence="1">
    <location>
        <begin position="270"/>
        <end position="293"/>
    </location>
</feature>
<dbReference type="AlphaFoldDB" id="A0A1V9XLM3"/>
<dbReference type="OrthoDB" id="167806at2759"/>
<dbReference type="InterPro" id="IPR050242">
    <property type="entry name" value="JAMM_MPN+_peptidase_M67A"/>
</dbReference>
<dbReference type="Pfam" id="PF18755">
    <property type="entry name" value="RAMA"/>
    <property type="match status" value="1"/>
</dbReference>
<dbReference type="EMBL" id="MNPL01007983">
    <property type="protein sequence ID" value="OQR74434.1"/>
    <property type="molecule type" value="Genomic_DNA"/>
</dbReference>
<dbReference type="STRING" id="418985.A0A1V9XLM3"/>
<dbReference type="InterPro" id="IPR000555">
    <property type="entry name" value="JAMM/MPN+_dom"/>
</dbReference>
<dbReference type="Proteomes" id="UP000192247">
    <property type="component" value="Unassembled WGS sequence"/>
</dbReference>
<dbReference type="SUPFAM" id="SSF102712">
    <property type="entry name" value="JAB1/MPN domain"/>
    <property type="match status" value="1"/>
</dbReference>
<evidence type="ECO:0000313" key="4">
    <source>
        <dbReference type="EMBL" id="OQR74434.1"/>
    </source>
</evidence>
<dbReference type="PANTHER" id="PTHR10410">
    <property type="entry name" value="EUKARYOTIC TRANSLATION INITIATION FACTOR 3 -RELATED"/>
    <property type="match status" value="1"/>
</dbReference>
<comment type="caution">
    <text evidence="4">The sequence shown here is derived from an EMBL/GenBank/DDBJ whole genome shotgun (WGS) entry which is preliminary data.</text>
</comment>
<dbReference type="GO" id="GO:0008237">
    <property type="term" value="F:metallopeptidase activity"/>
    <property type="evidence" value="ECO:0007669"/>
    <property type="project" value="InterPro"/>
</dbReference>
<feature type="domain" description="JAB1/MPN/MOV34 metalloenzyme" evidence="2">
    <location>
        <begin position="302"/>
        <end position="380"/>
    </location>
</feature>
<feature type="compositionally biased region" description="Low complexity" evidence="1">
    <location>
        <begin position="281"/>
        <end position="293"/>
    </location>
</feature>